<keyword evidence="3" id="KW-1185">Reference proteome</keyword>
<organism evidence="2 3">
    <name type="scientific">Puccinia striiformis</name>
    <dbReference type="NCBI Taxonomy" id="27350"/>
    <lineage>
        <taxon>Eukaryota</taxon>
        <taxon>Fungi</taxon>
        <taxon>Dikarya</taxon>
        <taxon>Basidiomycota</taxon>
        <taxon>Pucciniomycotina</taxon>
        <taxon>Pucciniomycetes</taxon>
        <taxon>Pucciniales</taxon>
        <taxon>Pucciniaceae</taxon>
        <taxon>Puccinia</taxon>
    </lineage>
</organism>
<protein>
    <submittedName>
        <fullName evidence="2">Uncharacterized protein</fullName>
    </submittedName>
</protein>
<feature type="compositionally biased region" description="Polar residues" evidence="1">
    <location>
        <begin position="215"/>
        <end position="224"/>
    </location>
</feature>
<evidence type="ECO:0000313" key="2">
    <source>
        <dbReference type="EMBL" id="POW14592.1"/>
    </source>
</evidence>
<dbReference type="AlphaFoldDB" id="A0A2S4VYI3"/>
<dbReference type="VEuPathDB" id="FungiDB:PSTT_02766"/>
<dbReference type="VEuPathDB" id="FungiDB:PSHT_04073"/>
<name>A0A2S4VYI3_9BASI</name>
<sequence>MVSPSIVMAIESTGVDQEPARRVIEMDALHDQLDMECSPSSSASFHSSNPFISTPRLDFFLKSHGGPTAWSELGWRGSWRTCVLLIPRHRRADSKLQSARLERTWVRLGCHANPADEPAWADVLDIWSFKSATPPCPTRICPSHRADRNHRGGRRGFMASSLRGQTCLTSGRSSGAHHLVRPESSLGTGPTRDVGSGAPLPNLFLCEVIHGKPTQLRSTKNKSSSARRRMDPIHKRSHTPEVMGPPITEVAEVRAPSPQLGERRKAERARSSPMKTTPNKPVRYSRRLFNKFHGDGSFDMNYRSWKDIKAEQNASNKKPQAKTPTRPRQGNEGPSDQRRRH</sequence>
<feature type="compositionally biased region" description="Polar residues" evidence="1">
    <location>
        <begin position="312"/>
        <end position="334"/>
    </location>
</feature>
<dbReference type="Proteomes" id="UP000239156">
    <property type="component" value="Unassembled WGS sequence"/>
</dbReference>
<evidence type="ECO:0000256" key="1">
    <source>
        <dbReference type="SAM" id="MobiDB-lite"/>
    </source>
</evidence>
<accession>A0A2S4VYI3</accession>
<reference evidence="2" key="1">
    <citation type="submission" date="2017-12" db="EMBL/GenBank/DDBJ databases">
        <title>Gene loss provides genomic basis for host adaptation in cereal stripe rust fungi.</title>
        <authorList>
            <person name="Xia C."/>
        </authorList>
    </citation>
    <scope>NUCLEOTIDE SEQUENCE [LARGE SCALE GENOMIC DNA]</scope>
    <source>
        <strain evidence="2">93-210</strain>
    </source>
</reference>
<feature type="region of interest" description="Disordered" evidence="1">
    <location>
        <begin position="309"/>
        <end position="341"/>
    </location>
</feature>
<dbReference type="EMBL" id="PKSL01000017">
    <property type="protein sequence ID" value="POW14592.1"/>
    <property type="molecule type" value="Genomic_DNA"/>
</dbReference>
<feature type="compositionally biased region" description="Basic and acidic residues" evidence="1">
    <location>
        <begin position="261"/>
        <end position="270"/>
    </location>
</feature>
<feature type="region of interest" description="Disordered" evidence="1">
    <location>
        <begin position="169"/>
        <end position="195"/>
    </location>
</feature>
<evidence type="ECO:0000313" key="3">
    <source>
        <dbReference type="Proteomes" id="UP000239156"/>
    </source>
</evidence>
<proteinExistence type="predicted"/>
<gene>
    <name evidence="2" type="ORF">PSTT_02766</name>
</gene>
<comment type="caution">
    <text evidence="2">The sequence shown here is derived from an EMBL/GenBank/DDBJ whole genome shotgun (WGS) entry which is preliminary data.</text>
</comment>
<feature type="region of interest" description="Disordered" evidence="1">
    <location>
        <begin position="214"/>
        <end position="285"/>
    </location>
</feature>